<gene>
    <name evidence="1" type="ORF">RhiirC2_771292</name>
</gene>
<evidence type="ECO:0000313" key="2">
    <source>
        <dbReference type="Proteomes" id="UP000233469"/>
    </source>
</evidence>
<dbReference type="Proteomes" id="UP000233469">
    <property type="component" value="Unassembled WGS sequence"/>
</dbReference>
<evidence type="ECO:0000313" key="1">
    <source>
        <dbReference type="EMBL" id="PKK77489.1"/>
    </source>
</evidence>
<reference evidence="1 2" key="1">
    <citation type="submission" date="2016-04" db="EMBL/GenBank/DDBJ databases">
        <title>Genome analyses suggest a sexual origin of heterokaryosis in a supposedly ancient asexual fungus.</title>
        <authorList>
            <person name="Ropars J."/>
            <person name="Sedzielewska K."/>
            <person name="Noel J."/>
            <person name="Charron P."/>
            <person name="Farinelli L."/>
            <person name="Marton T."/>
            <person name="Kruger M."/>
            <person name="Pelin A."/>
            <person name="Brachmann A."/>
            <person name="Corradi N."/>
        </authorList>
    </citation>
    <scope>NUCLEOTIDE SEQUENCE [LARGE SCALE GENOMIC DNA]</scope>
    <source>
        <strain evidence="1 2">C2</strain>
    </source>
</reference>
<dbReference type="AlphaFoldDB" id="A0A2N1NUD8"/>
<comment type="caution">
    <text evidence="1">The sequence shown here is derived from an EMBL/GenBank/DDBJ whole genome shotgun (WGS) entry which is preliminary data.</text>
</comment>
<dbReference type="VEuPathDB" id="FungiDB:FUN_010638"/>
<dbReference type="EMBL" id="LLXL01000126">
    <property type="protein sequence ID" value="PKK77489.1"/>
    <property type="molecule type" value="Genomic_DNA"/>
</dbReference>
<organism evidence="1 2">
    <name type="scientific">Rhizophagus irregularis</name>
    <dbReference type="NCBI Taxonomy" id="588596"/>
    <lineage>
        <taxon>Eukaryota</taxon>
        <taxon>Fungi</taxon>
        <taxon>Fungi incertae sedis</taxon>
        <taxon>Mucoromycota</taxon>
        <taxon>Glomeromycotina</taxon>
        <taxon>Glomeromycetes</taxon>
        <taxon>Glomerales</taxon>
        <taxon>Glomeraceae</taxon>
        <taxon>Rhizophagus</taxon>
    </lineage>
</organism>
<accession>A0A2N1NUD8</accession>
<name>A0A2N1NUD8_9GLOM</name>
<sequence>MEDDLSKLHQAIILMFKLMVSTLPEKLFEEISSMPVLYVQFNASTEIYLANWQTNMRPTVFSIMEFDIPEESFILNLNKKYQALLKKAADYYLNEVNAWDSPLKLKVRL</sequence>
<reference evidence="1 2" key="2">
    <citation type="submission" date="2017-10" db="EMBL/GenBank/DDBJ databases">
        <title>Extensive intraspecific genome diversity in a model arbuscular mycorrhizal fungus.</title>
        <authorList>
            <person name="Chen E.C.H."/>
            <person name="Morin E."/>
            <person name="Baudet D."/>
            <person name="Noel J."/>
            <person name="Ndikumana S."/>
            <person name="Charron P."/>
            <person name="St-Onge C."/>
            <person name="Giorgi J."/>
            <person name="Grigoriev I.V."/>
            <person name="Roux C."/>
            <person name="Martin F.M."/>
            <person name="Corradi N."/>
        </authorList>
    </citation>
    <scope>NUCLEOTIDE SEQUENCE [LARGE SCALE GENOMIC DNA]</scope>
    <source>
        <strain evidence="1 2">C2</strain>
    </source>
</reference>
<proteinExistence type="predicted"/>
<protein>
    <submittedName>
        <fullName evidence="1">Uncharacterized protein</fullName>
    </submittedName>
</protein>